<feature type="domain" description="RING-type" evidence="7">
    <location>
        <begin position="208"/>
        <end position="264"/>
    </location>
</feature>
<dbReference type="Proteomes" id="UP001465755">
    <property type="component" value="Unassembled WGS sequence"/>
</dbReference>
<gene>
    <name evidence="9" type="ORF">WJX73_008791</name>
</gene>
<dbReference type="PROSITE" id="PS50103">
    <property type="entry name" value="ZF_C3H1"/>
    <property type="match status" value="4"/>
</dbReference>
<dbReference type="Gene3D" id="3.30.40.10">
    <property type="entry name" value="Zinc/RING finger domain, C3HC4 (zinc finger)"/>
    <property type="match status" value="1"/>
</dbReference>
<reference evidence="9 10" key="1">
    <citation type="journal article" date="2024" name="Nat. Commun.">
        <title>Phylogenomics reveals the evolutionary origins of lichenization in chlorophyte algae.</title>
        <authorList>
            <person name="Puginier C."/>
            <person name="Libourel C."/>
            <person name="Otte J."/>
            <person name="Skaloud P."/>
            <person name="Haon M."/>
            <person name="Grisel S."/>
            <person name="Petersen M."/>
            <person name="Berrin J.G."/>
            <person name="Delaux P.M."/>
            <person name="Dal Grande F."/>
            <person name="Keller J."/>
        </authorList>
    </citation>
    <scope>NUCLEOTIDE SEQUENCE [LARGE SCALE GENOMIC DNA]</scope>
    <source>
        <strain evidence="9 10">SAG 2036</strain>
    </source>
</reference>
<evidence type="ECO:0000256" key="2">
    <source>
        <dbReference type="ARBA" id="ARBA00022723"/>
    </source>
</evidence>
<evidence type="ECO:0000256" key="5">
    <source>
        <dbReference type="PROSITE-ProRule" id="PRU00723"/>
    </source>
</evidence>
<dbReference type="SMART" id="SM00356">
    <property type="entry name" value="ZnF_C3H1"/>
    <property type="match status" value="4"/>
</dbReference>
<feature type="zinc finger region" description="C3H1-type" evidence="5">
    <location>
        <begin position="52"/>
        <end position="79"/>
    </location>
</feature>
<keyword evidence="6" id="KW-0732">Signal</keyword>
<dbReference type="AlphaFoldDB" id="A0AAW1NYF7"/>
<accession>A0AAW1NYF7</accession>
<comment type="caution">
    <text evidence="9">The sequence shown here is derived from an EMBL/GenBank/DDBJ whole genome shotgun (WGS) entry which is preliminary data.</text>
</comment>
<dbReference type="EMBL" id="JALJOQ010000074">
    <property type="protein sequence ID" value="KAK9801946.1"/>
    <property type="molecule type" value="Genomic_DNA"/>
</dbReference>
<dbReference type="GO" id="GO:0061630">
    <property type="term" value="F:ubiquitin protein ligase activity"/>
    <property type="evidence" value="ECO:0007669"/>
    <property type="project" value="InterPro"/>
</dbReference>
<keyword evidence="10" id="KW-1185">Reference proteome</keyword>
<dbReference type="PANTHER" id="PTHR11224">
    <property type="entry name" value="MAKORIN-RELATED"/>
    <property type="match status" value="1"/>
</dbReference>
<feature type="zinc finger region" description="C3H1-type" evidence="5">
    <location>
        <begin position="293"/>
        <end position="322"/>
    </location>
</feature>
<feature type="domain" description="C3H1-type" evidence="8">
    <location>
        <begin position="52"/>
        <end position="79"/>
    </location>
</feature>
<feature type="zinc finger region" description="C3H1-type" evidence="5">
    <location>
        <begin position="23"/>
        <end position="46"/>
    </location>
</feature>
<dbReference type="Pfam" id="PF14608">
    <property type="entry name" value="zf-CCCH_2"/>
    <property type="match status" value="3"/>
</dbReference>
<evidence type="ECO:0000313" key="10">
    <source>
        <dbReference type="Proteomes" id="UP001465755"/>
    </source>
</evidence>
<evidence type="ECO:0000256" key="6">
    <source>
        <dbReference type="SAM" id="SignalP"/>
    </source>
</evidence>
<feature type="domain" description="C3H1-type" evidence="8">
    <location>
        <begin position="138"/>
        <end position="165"/>
    </location>
</feature>
<proteinExistence type="predicted"/>
<evidence type="ECO:0000256" key="4">
    <source>
        <dbReference type="ARBA" id="ARBA00022833"/>
    </source>
</evidence>
<evidence type="ECO:0000259" key="7">
    <source>
        <dbReference type="PROSITE" id="PS50089"/>
    </source>
</evidence>
<keyword evidence="4 5" id="KW-0862">Zinc</keyword>
<dbReference type="PANTHER" id="PTHR11224:SF10">
    <property type="entry name" value="IP09428P-RELATED"/>
    <property type="match status" value="1"/>
</dbReference>
<keyword evidence="3 5" id="KW-0863">Zinc-finger</keyword>
<dbReference type="Gene3D" id="4.10.1000.10">
    <property type="entry name" value="Zinc finger, CCCH-type"/>
    <property type="match status" value="1"/>
</dbReference>
<dbReference type="PROSITE" id="PS50089">
    <property type="entry name" value="ZF_RING_2"/>
    <property type="match status" value="1"/>
</dbReference>
<evidence type="ECO:0008006" key="11">
    <source>
        <dbReference type="Google" id="ProtNLM"/>
    </source>
</evidence>
<dbReference type="PROSITE" id="PS00518">
    <property type="entry name" value="ZF_RING_1"/>
    <property type="match status" value="1"/>
</dbReference>
<keyword evidence="2 5" id="KW-0479">Metal-binding</keyword>
<organism evidence="9 10">
    <name type="scientific">Symbiochloris irregularis</name>
    <dbReference type="NCBI Taxonomy" id="706552"/>
    <lineage>
        <taxon>Eukaryota</taxon>
        <taxon>Viridiplantae</taxon>
        <taxon>Chlorophyta</taxon>
        <taxon>core chlorophytes</taxon>
        <taxon>Trebouxiophyceae</taxon>
        <taxon>Trebouxiales</taxon>
        <taxon>Trebouxiaceae</taxon>
        <taxon>Symbiochloris</taxon>
    </lineage>
</organism>
<evidence type="ECO:0000256" key="3">
    <source>
        <dbReference type="ARBA" id="ARBA00022771"/>
    </source>
</evidence>
<dbReference type="SMART" id="SM00184">
    <property type="entry name" value="RING"/>
    <property type="match status" value="1"/>
</dbReference>
<evidence type="ECO:0000313" key="9">
    <source>
        <dbReference type="EMBL" id="KAK9801946.1"/>
    </source>
</evidence>
<dbReference type="InterPro" id="IPR018957">
    <property type="entry name" value="Znf_C3HC4_RING-type"/>
</dbReference>
<feature type="chain" id="PRO_5043743897" description="RING-type E3 ubiquitin transferase" evidence="6">
    <location>
        <begin position="18"/>
        <end position="364"/>
    </location>
</feature>
<dbReference type="SUPFAM" id="SSF57850">
    <property type="entry name" value="RING/U-box"/>
    <property type="match status" value="1"/>
</dbReference>
<keyword evidence="1" id="KW-0808">Transferase</keyword>
<dbReference type="InterPro" id="IPR013083">
    <property type="entry name" value="Znf_RING/FYVE/PHD"/>
</dbReference>
<dbReference type="InterPro" id="IPR001841">
    <property type="entry name" value="Znf_RING"/>
</dbReference>
<feature type="zinc finger region" description="C3H1-type" evidence="5">
    <location>
        <begin position="138"/>
        <end position="165"/>
    </location>
</feature>
<protein>
    <recommendedName>
        <fullName evidence="11">RING-type E3 ubiquitin transferase</fullName>
    </recommendedName>
</protein>
<feature type="signal peptide" evidence="6">
    <location>
        <begin position="1"/>
        <end position="17"/>
    </location>
</feature>
<dbReference type="InterPro" id="IPR017907">
    <property type="entry name" value="Znf_RING_CS"/>
</dbReference>
<dbReference type="InterPro" id="IPR045072">
    <property type="entry name" value="MKRN-like"/>
</dbReference>
<dbReference type="InterPro" id="IPR036855">
    <property type="entry name" value="Znf_CCCH_sf"/>
</dbReference>
<dbReference type="InterPro" id="IPR000571">
    <property type="entry name" value="Znf_CCCH"/>
</dbReference>
<feature type="domain" description="C3H1-type" evidence="8">
    <location>
        <begin position="293"/>
        <end position="322"/>
    </location>
</feature>
<name>A0AAW1NYF7_9CHLO</name>
<dbReference type="GO" id="GO:0000209">
    <property type="term" value="P:protein polyubiquitination"/>
    <property type="evidence" value="ECO:0007669"/>
    <property type="project" value="InterPro"/>
</dbReference>
<dbReference type="SUPFAM" id="SSF90229">
    <property type="entry name" value="CCCH zinc finger"/>
    <property type="match status" value="2"/>
</dbReference>
<dbReference type="GO" id="GO:0008270">
    <property type="term" value="F:zinc ion binding"/>
    <property type="evidence" value="ECO:0007669"/>
    <property type="project" value="UniProtKB-KW"/>
</dbReference>
<dbReference type="Pfam" id="PF00097">
    <property type="entry name" value="zf-C3HC4"/>
    <property type="match status" value="1"/>
</dbReference>
<sequence>MPVHPTSLLAFWAEVVALCCSVPCRYFFSRRRCDKGDDCRFSHAAAAGSELERFEEPCMFYARGRCTEGDFCRFQHIRTEDNRVPAADRRTPSECLDRLQEGLESLSLGQSTGPDGCAPEALGEAESQLQEQLHAECEAQPLCEEFTASGSCREGDDCSKAHGNWCSSCSKYALHPISRLAYLNHLGECGARVRHSRTNMDASRAVTCSICLEVVLDNPDKGQRKFGLLDCQHSFCLTCIRQWRSNTDDQVDLESAVRTCPICRCTSHFVTPSNTWPANDEEKAAIRLAYMSRLAKIDCRNFDFGRGICPFGSSCFYRHADRDGTPMAQQVRWYNTADGVRKSLQPTLLSSFLENDRRFFNLRR</sequence>
<evidence type="ECO:0000259" key="8">
    <source>
        <dbReference type="PROSITE" id="PS50103"/>
    </source>
</evidence>
<evidence type="ECO:0000256" key="1">
    <source>
        <dbReference type="ARBA" id="ARBA00022679"/>
    </source>
</evidence>
<feature type="domain" description="C3H1-type" evidence="8">
    <location>
        <begin position="23"/>
        <end position="46"/>
    </location>
</feature>